<evidence type="ECO:0000313" key="1">
    <source>
        <dbReference type="EMBL" id="CAD0099766.1"/>
    </source>
</evidence>
<evidence type="ECO:0000313" key="2">
    <source>
        <dbReference type="Proteomes" id="UP000714618"/>
    </source>
</evidence>
<accession>A0A9N8PLJ8</accession>
<dbReference type="EMBL" id="CAIJEO010000010">
    <property type="protein sequence ID" value="CAD0099766.1"/>
    <property type="molecule type" value="Genomic_DNA"/>
</dbReference>
<protein>
    <submittedName>
        <fullName evidence="1">Uncharacterized protein</fullName>
    </submittedName>
</protein>
<gene>
    <name evidence="1" type="ORF">AWRI4233_LOCUS8591</name>
</gene>
<organism evidence="1 2">
    <name type="scientific">Aureobasidium mustum</name>
    <dbReference type="NCBI Taxonomy" id="2773714"/>
    <lineage>
        <taxon>Eukaryota</taxon>
        <taxon>Fungi</taxon>
        <taxon>Dikarya</taxon>
        <taxon>Ascomycota</taxon>
        <taxon>Pezizomycotina</taxon>
        <taxon>Dothideomycetes</taxon>
        <taxon>Dothideomycetidae</taxon>
        <taxon>Dothideales</taxon>
        <taxon>Saccotheciaceae</taxon>
        <taxon>Aureobasidium</taxon>
    </lineage>
</organism>
<proteinExistence type="predicted"/>
<dbReference type="OrthoDB" id="10254945at2759"/>
<dbReference type="AlphaFoldDB" id="A0A9N8PLJ8"/>
<comment type="caution">
    <text evidence="1">The sequence shown here is derived from an EMBL/GenBank/DDBJ whole genome shotgun (WGS) entry which is preliminary data.</text>
</comment>
<reference evidence="1" key="1">
    <citation type="submission" date="2020-06" db="EMBL/GenBank/DDBJ databases">
        <authorList>
            <person name="Onetto C."/>
        </authorList>
    </citation>
    <scope>NUCLEOTIDE SEQUENCE</scope>
</reference>
<sequence length="211" mass="24563">MAGIHTSRRAPINHISAIYRTGLLLASTLLHEFTHAFAMAYFEIPHTQDPDHVYEPWVRGNRANEQGWSFENYIFGGVVNPYTIGIPPMNPNFTGYLQSVAAPFGFYTHQQWDLWMQNNGYSGHVMDSDRKDDQDFPPERVFPVPQAWVHWLYSDDLWKDQVHRFGLSVVKVPKLQEWGVTFRCEGEIGAYRTGEDRWNTGQVRDFKPNWD</sequence>
<keyword evidence="2" id="KW-1185">Reference proteome</keyword>
<name>A0A9N8PLJ8_9PEZI</name>
<dbReference type="Proteomes" id="UP000714618">
    <property type="component" value="Unassembled WGS sequence"/>
</dbReference>